<organism evidence="2 3">
    <name type="scientific">Echinococcus granulosus</name>
    <name type="common">Hydatid tapeworm</name>
    <dbReference type="NCBI Taxonomy" id="6210"/>
    <lineage>
        <taxon>Eukaryota</taxon>
        <taxon>Metazoa</taxon>
        <taxon>Spiralia</taxon>
        <taxon>Lophotrochozoa</taxon>
        <taxon>Platyhelminthes</taxon>
        <taxon>Cestoda</taxon>
        <taxon>Eucestoda</taxon>
        <taxon>Cyclophyllidea</taxon>
        <taxon>Taeniidae</taxon>
        <taxon>Echinococcus</taxon>
        <taxon>Echinococcus granulosus group</taxon>
    </lineage>
</organism>
<keyword evidence="3" id="KW-1185">Reference proteome</keyword>
<sequence length="160" mass="18604">MLNCQRLKQVHKFCQISTKILTSKLLAICVKVEKIRKFSIILAVCLSAHLVSFIFCSDAKTQFLPALSFVFIKIANQAHNGFPKCGEFLLPNLHYIISFCQRRDFRRNSHEMKIDHVNRMYLFNYCGIIKYNYCNSRSSVSIDMNALCEFFPQNTITSLF</sequence>
<gene>
    <name evidence="2" type="ORF">EGR_08331</name>
</gene>
<evidence type="ECO:0000313" key="2">
    <source>
        <dbReference type="EMBL" id="EUB56807.1"/>
    </source>
</evidence>
<feature type="transmembrane region" description="Helical" evidence="1">
    <location>
        <begin position="38"/>
        <end position="55"/>
    </location>
</feature>
<dbReference type="AlphaFoldDB" id="W6UF80"/>
<evidence type="ECO:0000256" key="1">
    <source>
        <dbReference type="SAM" id="Phobius"/>
    </source>
</evidence>
<keyword evidence="1" id="KW-0812">Transmembrane</keyword>
<evidence type="ECO:0000313" key="3">
    <source>
        <dbReference type="Proteomes" id="UP000019149"/>
    </source>
</evidence>
<name>W6UF80_ECHGR</name>
<dbReference type="CTD" id="36344046"/>
<dbReference type="GeneID" id="36344046"/>
<comment type="caution">
    <text evidence="2">The sequence shown here is derived from an EMBL/GenBank/DDBJ whole genome shotgun (WGS) entry which is preliminary data.</text>
</comment>
<reference evidence="2 3" key="1">
    <citation type="journal article" date="2013" name="Nat. Genet.">
        <title>The genome of the hydatid tapeworm Echinococcus granulosus.</title>
        <authorList>
            <person name="Zheng H."/>
            <person name="Zhang W."/>
            <person name="Zhang L."/>
            <person name="Zhang Z."/>
            <person name="Li J."/>
            <person name="Lu G."/>
            <person name="Zhu Y."/>
            <person name="Wang Y."/>
            <person name="Huang Y."/>
            <person name="Liu J."/>
            <person name="Kang H."/>
            <person name="Chen J."/>
            <person name="Wang L."/>
            <person name="Chen A."/>
            <person name="Yu S."/>
            <person name="Gao Z."/>
            <person name="Jin L."/>
            <person name="Gu W."/>
            <person name="Wang Z."/>
            <person name="Zhao L."/>
            <person name="Shi B."/>
            <person name="Wen H."/>
            <person name="Lin R."/>
            <person name="Jones M.K."/>
            <person name="Brejova B."/>
            <person name="Vinar T."/>
            <person name="Zhao G."/>
            <person name="McManus D.P."/>
            <person name="Chen Z."/>
            <person name="Zhou Y."/>
            <person name="Wang S."/>
        </authorList>
    </citation>
    <scope>NUCLEOTIDE SEQUENCE [LARGE SCALE GENOMIC DNA]</scope>
</reference>
<keyword evidence="1" id="KW-1133">Transmembrane helix</keyword>
<dbReference type="Proteomes" id="UP000019149">
    <property type="component" value="Unassembled WGS sequence"/>
</dbReference>
<dbReference type="KEGG" id="egl:EGR_08331"/>
<protein>
    <submittedName>
        <fullName evidence="2">Uncharacterized protein</fullName>
    </submittedName>
</protein>
<dbReference type="RefSeq" id="XP_024348003.1">
    <property type="nucleotide sequence ID" value="XM_024497580.1"/>
</dbReference>
<proteinExistence type="predicted"/>
<dbReference type="EMBL" id="APAU02000103">
    <property type="protein sequence ID" value="EUB56807.1"/>
    <property type="molecule type" value="Genomic_DNA"/>
</dbReference>
<accession>W6UF80</accession>
<keyword evidence="1" id="KW-0472">Membrane</keyword>